<protein>
    <submittedName>
        <fullName evidence="1">Uncharacterized protein</fullName>
    </submittedName>
</protein>
<evidence type="ECO:0000313" key="1">
    <source>
        <dbReference type="EMBL" id="CUQ07657.1"/>
    </source>
</evidence>
<organism evidence="1 2">
    <name type="scientific">Bacteroides caccae</name>
    <dbReference type="NCBI Taxonomy" id="47678"/>
    <lineage>
        <taxon>Bacteria</taxon>
        <taxon>Pseudomonadati</taxon>
        <taxon>Bacteroidota</taxon>
        <taxon>Bacteroidia</taxon>
        <taxon>Bacteroidales</taxon>
        <taxon>Bacteroidaceae</taxon>
        <taxon>Bacteroides</taxon>
    </lineage>
</organism>
<proteinExistence type="predicted"/>
<evidence type="ECO:0000313" key="2">
    <source>
        <dbReference type="Proteomes" id="UP000095657"/>
    </source>
</evidence>
<reference evidence="1 2" key="1">
    <citation type="submission" date="2015-09" db="EMBL/GenBank/DDBJ databases">
        <authorList>
            <consortium name="Pathogen Informatics"/>
        </authorList>
    </citation>
    <scope>NUCLEOTIDE SEQUENCE [LARGE SCALE GENOMIC DNA]</scope>
    <source>
        <strain evidence="1 2">2789STDY5834880</strain>
    </source>
</reference>
<sequence length="44" mass="4986">MRIFSHNSENTLRKTLSPVSNLNLGEAVRHLFMISVTVISTSRK</sequence>
<dbReference type="Proteomes" id="UP000095657">
    <property type="component" value="Unassembled WGS sequence"/>
</dbReference>
<gene>
    <name evidence="1" type="ORF">ERS852494_03884</name>
</gene>
<name>A0A174THM0_9BACE</name>
<dbReference type="EMBL" id="CZAI01000011">
    <property type="protein sequence ID" value="CUQ07657.1"/>
    <property type="molecule type" value="Genomic_DNA"/>
</dbReference>
<accession>A0A174THM0</accession>
<dbReference type="AlphaFoldDB" id="A0A174THM0"/>